<feature type="transmembrane region" description="Helical" evidence="1">
    <location>
        <begin position="21"/>
        <end position="45"/>
    </location>
</feature>
<reference evidence="2 3" key="1">
    <citation type="submission" date="2019-07" db="EMBL/GenBank/DDBJ databases">
        <title>Whole genome shotgun sequence of Microvirga aerophila NBRC 106136.</title>
        <authorList>
            <person name="Hosoyama A."/>
            <person name="Uohara A."/>
            <person name="Ohji S."/>
            <person name="Ichikawa N."/>
        </authorList>
    </citation>
    <scope>NUCLEOTIDE SEQUENCE [LARGE SCALE GENOMIC DNA]</scope>
    <source>
        <strain evidence="2 3">NBRC 106136</strain>
    </source>
</reference>
<dbReference type="EMBL" id="BJYU01000132">
    <property type="protein sequence ID" value="GEO17875.1"/>
    <property type="molecule type" value="Genomic_DNA"/>
</dbReference>
<accession>A0A512C0Z6</accession>
<keyword evidence="3" id="KW-1185">Reference proteome</keyword>
<dbReference type="AlphaFoldDB" id="A0A512C0Z6"/>
<evidence type="ECO:0000313" key="3">
    <source>
        <dbReference type="Proteomes" id="UP000321085"/>
    </source>
</evidence>
<keyword evidence="1" id="KW-0472">Membrane</keyword>
<protein>
    <submittedName>
        <fullName evidence="2">Uncharacterized protein</fullName>
    </submittedName>
</protein>
<gene>
    <name evidence="2" type="ORF">MAE02_55710</name>
</gene>
<comment type="caution">
    <text evidence="2">The sequence shown here is derived from an EMBL/GenBank/DDBJ whole genome shotgun (WGS) entry which is preliminary data.</text>
</comment>
<name>A0A512C0Z6_9HYPH</name>
<keyword evidence="1" id="KW-0812">Transmembrane</keyword>
<keyword evidence="1" id="KW-1133">Transmembrane helix</keyword>
<proteinExistence type="predicted"/>
<evidence type="ECO:0000256" key="1">
    <source>
        <dbReference type="SAM" id="Phobius"/>
    </source>
</evidence>
<sequence>MGMNDPDGHRPRRDRNRDAGLMFWYWLSVVGGGIALAFVLVGWLIGS</sequence>
<organism evidence="2 3">
    <name type="scientific">Microvirga aerophila</name>
    <dbReference type="NCBI Taxonomy" id="670291"/>
    <lineage>
        <taxon>Bacteria</taxon>
        <taxon>Pseudomonadati</taxon>
        <taxon>Pseudomonadota</taxon>
        <taxon>Alphaproteobacteria</taxon>
        <taxon>Hyphomicrobiales</taxon>
        <taxon>Methylobacteriaceae</taxon>
        <taxon>Microvirga</taxon>
    </lineage>
</organism>
<dbReference type="Proteomes" id="UP000321085">
    <property type="component" value="Unassembled WGS sequence"/>
</dbReference>
<evidence type="ECO:0000313" key="2">
    <source>
        <dbReference type="EMBL" id="GEO17875.1"/>
    </source>
</evidence>